<dbReference type="Pfam" id="PF25778">
    <property type="entry name" value="DUF7948"/>
    <property type="match status" value="1"/>
</dbReference>
<dbReference type="Gene3D" id="2.60.40.10">
    <property type="entry name" value="Immunoglobulins"/>
    <property type="match status" value="2"/>
</dbReference>
<dbReference type="PANTHER" id="PTHR35580">
    <property type="entry name" value="CELL SURFACE GLYCOPROTEIN (S-LAYER PROTEIN)-LIKE PROTEIN"/>
    <property type="match status" value="1"/>
</dbReference>
<dbReference type="InterPro" id="IPR013783">
    <property type="entry name" value="Ig-like_fold"/>
</dbReference>
<name>A0A7C9BSW2_9BACT</name>
<dbReference type="CDD" id="cd00146">
    <property type="entry name" value="PKD"/>
    <property type="match status" value="2"/>
</dbReference>
<evidence type="ECO:0000313" key="2">
    <source>
        <dbReference type="EMBL" id="MPR35219.1"/>
    </source>
</evidence>
<comment type="caution">
    <text evidence="2">The sequence shown here is derived from an EMBL/GenBank/DDBJ whole genome shotgun (WGS) entry which is preliminary data.</text>
</comment>
<proteinExistence type="predicted"/>
<organism evidence="2 3">
    <name type="scientific">Salmonirosea aquatica</name>
    <dbReference type="NCBI Taxonomy" id="2654236"/>
    <lineage>
        <taxon>Bacteria</taxon>
        <taxon>Pseudomonadati</taxon>
        <taxon>Bacteroidota</taxon>
        <taxon>Cytophagia</taxon>
        <taxon>Cytophagales</taxon>
        <taxon>Spirosomataceae</taxon>
        <taxon>Salmonirosea</taxon>
    </lineage>
</organism>
<dbReference type="PROSITE" id="PS50093">
    <property type="entry name" value="PKD"/>
    <property type="match status" value="1"/>
</dbReference>
<dbReference type="RefSeq" id="WP_152762074.1">
    <property type="nucleotide sequence ID" value="NZ_WHLY01000002.1"/>
</dbReference>
<dbReference type="InterPro" id="IPR000601">
    <property type="entry name" value="PKD_dom"/>
</dbReference>
<dbReference type="SMART" id="SM00089">
    <property type="entry name" value="PKD"/>
    <property type="match status" value="2"/>
</dbReference>
<dbReference type="InterPro" id="IPR022409">
    <property type="entry name" value="PKD/Chitinase_dom"/>
</dbReference>
<dbReference type="SUPFAM" id="SSF49299">
    <property type="entry name" value="PKD domain"/>
    <property type="match status" value="2"/>
</dbReference>
<dbReference type="EMBL" id="WHLY01000002">
    <property type="protein sequence ID" value="MPR35219.1"/>
    <property type="molecule type" value="Genomic_DNA"/>
</dbReference>
<dbReference type="PANTHER" id="PTHR35580:SF1">
    <property type="entry name" value="PHYTASE-LIKE DOMAIN-CONTAINING PROTEIN"/>
    <property type="match status" value="1"/>
</dbReference>
<keyword evidence="3" id="KW-1185">Reference proteome</keyword>
<dbReference type="InterPro" id="IPR035986">
    <property type="entry name" value="PKD_dom_sf"/>
</dbReference>
<dbReference type="AlphaFoldDB" id="A0A7C9BSW2"/>
<protein>
    <submittedName>
        <fullName evidence="2">T9SS type B sorting domain-containing protein</fullName>
    </submittedName>
</protein>
<dbReference type="InterPro" id="IPR057708">
    <property type="entry name" value="DUF7948"/>
</dbReference>
<evidence type="ECO:0000259" key="1">
    <source>
        <dbReference type="PROSITE" id="PS50093"/>
    </source>
</evidence>
<dbReference type="InterPro" id="IPR052918">
    <property type="entry name" value="Motility_Chemotaxis_Reg"/>
</dbReference>
<dbReference type="InterPro" id="IPR026341">
    <property type="entry name" value="T9SS_type_B"/>
</dbReference>
<accession>A0A7C9BSW2</accession>
<evidence type="ECO:0000313" key="3">
    <source>
        <dbReference type="Proteomes" id="UP000479293"/>
    </source>
</evidence>
<dbReference type="NCBIfam" id="TIGR04131">
    <property type="entry name" value="Bac_Flav_CTERM"/>
    <property type="match status" value="1"/>
</dbReference>
<dbReference type="Pfam" id="PF13585">
    <property type="entry name" value="CHU_C"/>
    <property type="match status" value="1"/>
</dbReference>
<dbReference type="Proteomes" id="UP000479293">
    <property type="component" value="Unassembled WGS sequence"/>
</dbReference>
<sequence length="1235" mass="134122">MNNFLQRLCLLGIVWLWFGGMAAAEGLRFIQNKGQWEQEVLFRAEIPGGFLFLKKQSLVYVLYDGRELSARHAAQPLTDTDDRARLASSPTFIKAHGVEVHFAGSSPNAQLLRLRPDGSSYNYFIGNDPSRWASQAEGFGEVYYKNLYPGIDFRIYAHEYTIKYEFIVHPGADASRIGLDYDGSDELLLNSAGQLEVKTSVGSFKEAKPYTFQEINSRTREVNARFTLMGKQVQVALPNGYDRTHDLTIDPELIFSTYSGSLSDNWGHTATYDAQGDLYSGGTVFGVNFPVTIGAFQVQFGGQVDTGIMKFSHDGTLLMYSTFLGGNSTDIPNSLITNSKGELFIYGTTSSPNFATTGSAFQRSFGKGAGITPIDGLDLPNGSDMYIARLSADGKQLLAATYLGGSGNDALSTVQNVQIRNYGDTFRGEIVLDKDENVLVVSSTNSTNFPLKNAYQSTLQGRQDATISQLSPDLSTLQWSTYFGGGAYDAAFSIKPTPDGDVYITGITQSNNLPVQTGAYQNQLKGSEDAYVARFKNQQFQQVSYLGTDAADGAYLLDLDPSGNVHVLGLTRGNYPITNGVYSNANSGQFVHALDPTLSKSLFSTVIGSRKGTPDISPTAFLVNECGNIYIAGWGGSVNVRTAYNTQSSTNGMAVTEDALQRTTNGNNFYIAILEAGAKTLLYSTFFGSVSPPNPAEDRGDHVDGGTSRFDKNGVIYHAICACGGTRFPTTPKAWSRVNRSDNCNNAAFKIDIDRLKADFDVYEGTKKDVVQGCAPLKLNFLNTSLGGVDYIWEVNGSGFSRDEIQSEYTFENAGEYTVTLRAFNRLTCKKVDVATRKIVVKSLDTVTKGDTTVCHDVPVPLSVSGGTEYTWTPALGLDNPKSATPTAQVKETTEFNVEIKDAAFGCVVNKKVKVTIDDSKPDFLAGTDATICPGQSAPLTASGGATRYRWLADPTLSDSVGNKITATPIITTTYTVEAEYGDGCKPKKTVTITVEDNKPDFNVSPALLVCAGVPTELRASGAATQFVWKGDSTLNPTLGPVVSVSPAYTTTYTVQAQYADGCKPEKQVVVTVERNYEPLFDIATAGEACNEPTKYQFINRTQNADRYEWNMGTGPMLTTNDVKDRTFDRPGEYVVTLTAYNKAGCALTVAKTLNAAPPLVLPNVITPNGDGKNDTFVVPVSNSSLQVYNRWGKQVFQASDYQNNWGKSITNGTYFYEIVTPQGSRCKGWVQVLE</sequence>
<gene>
    <name evidence="2" type="ORF">GBK04_18150</name>
</gene>
<reference evidence="2 3" key="1">
    <citation type="submission" date="2019-10" db="EMBL/GenBank/DDBJ databases">
        <title>Draft Genome Sequence of Cytophagaceae sp. SJW1-29.</title>
        <authorList>
            <person name="Choi A."/>
        </authorList>
    </citation>
    <scope>NUCLEOTIDE SEQUENCE [LARGE SCALE GENOMIC DNA]</scope>
    <source>
        <strain evidence="2 3">SJW1-29</strain>
    </source>
</reference>
<feature type="domain" description="PKD" evidence="1">
    <location>
        <begin position="1108"/>
        <end position="1154"/>
    </location>
</feature>